<dbReference type="Proteomes" id="UP000516314">
    <property type="component" value="Chromosome 1"/>
</dbReference>
<dbReference type="AlphaFoldDB" id="A0A7G2E0A9"/>
<evidence type="ECO:0000313" key="4">
    <source>
        <dbReference type="Proteomes" id="UP000516314"/>
    </source>
</evidence>
<dbReference type="PANTHER" id="PTHR45843">
    <property type="entry name" value="PEPTIDYL-PROLYL CIS-TRANS ISOMERASE-LIKE 4"/>
    <property type="match status" value="1"/>
</dbReference>
<sequence length="130" mass="15133">MEEAKNKEYYSVSMTVEGRRLQPRSSWRDGLDHLDGKRNVYGETAEGFDTLTRIAKASVDPFINIIIQHTYILDDPFDDLPQLVETIPDTFLKRKLEEEVTDDGRLEYDWVPTDEEYIEDILEVVEDSST</sequence>
<dbReference type="PANTHER" id="PTHR45843:SF1">
    <property type="entry name" value="PEPTIDYL-PROLYL CIS-TRANS ISOMERASE-LIKE 4"/>
    <property type="match status" value="1"/>
</dbReference>
<proteinExistence type="predicted"/>
<protein>
    <submittedName>
        <fullName evidence="3">(thale cress) hypothetical protein</fullName>
    </submittedName>
</protein>
<keyword evidence="2" id="KW-0539">Nucleus</keyword>
<gene>
    <name evidence="3" type="ORF">AT9943_LOCUS3231</name>
</gene>
<comment type="subcellular location">
    <subcellularLocation>
        <location evidence="1">Nucleus</location>
    </subcellularLocation>
</comment>
<dbReference type="InterPro" id="IPR029000">
    <property type="entry name" value="Cyclophilin-like_dom_sf"/>
</dbReference>
<accession>A0A7G2E0A9</accession>
<dbReference type="SUPFAM" id="SSF50891">
    <property type="entry name" value="Cyclophilin-like"/>
    <property type="match status" value="1"/>
</dbReference>
<reference evidence="3 4" key="1">
    <citation type="submission" date="2020-09" db="EMBL/GenBank/DDBJ databases">
        <authorList>
            <person name="Ashkenazy H."/>
        </authorList>
    </citation>
    <scope>NUCLEOTIDE SEQUENCE [LARGE SCALE GENOMIC DNA]</scope>
    <source>
        <strain evidence="4">cv. Cdm-0</strain>
    </source>
</reference>
<evidence type="ECO:0000313" key="3">
    <source>
        <dbReference type="EMBL" id="CAD5314811.1"/>
    </source>
</evidence>
<dbReference type="InterPro" id="IPR035542">
    <property type="entry name" value="CRIP"/>
</dbReference>
<dbReference type="Gene3D" id="2.40.100.10">
    <property type="entry name" value="Cyclophilin-like"/>
    <property type="match status" value="1"/>
</dbReference>
<dbReference type="EMBL" id="LR881466">
    <property type="protein sequence ID" value="CAD5314811.1"/>
    <property type="molecule type" value="Genomic_DNA"/>
</dbReference>
<dbReference type="GO" id="GO:0005634">
    <property type="term" value="C:nucleus"/>
    <property type="evidence" value="ECO:0007669"/>
    <property type="project" value="UniProtKB-SubCell"/>
</dbReference>
<name>A0A7G2E0A9_ARATH</name>
<organism evidence="3 4">
    <name type="scientific">Arabidopsis thaliana</name>
    <name type="common">Mouse-ear cress</name>
    <dbReference type="NCBI Taxonomy" id="3702"/>
    <lineage>
        <taxon>Eukaryota</taxon>
        <taxon>Viridiplantae</taxon>
        <taxon>Streptophyta</taxon>
        <taxon>Embryophyta</taxon>
        <taxon>Tracheophyta</taxon>
        <taxon>Spermatophyta</taxon>
        <taxon>Magnoliopsida</taxon>
        <taxon>eudicotyledons</taxon>
        <taxon>Gunneridae</taxon>
        <taxon>Pentapetalae</taxon>
        <taxon>rosids</taxon>
        <taxon>malvids</taxon>
        <taxon>Brassicales</taxon>
        <taxon>Brassicaceae</taxon>
        <taxon>Camelineae</taxon>
        <taxon>Arabidopsis</taxon>
    </lineage>
</organism>
<evidence type="ECO:0000256" key="1">
    <source>
        <dbReference type="ARBA" id="ARBA00004123"/>
    </source>
</evidence>
<evidence type="ECO:0000256" key="2">
    <source>
        <dbReference type="ARBA" id="ARBA00023242"/>
    </source>
</evidence>